<evidence type="ECO:0000313" key="1">
    <source>
        <dbReference type="EMBL" id="PKX99069.1"/>
    </source>
</evidence>
<dbReference type="EMBL" id="MSZS01000001">
    <property type="protein sequence ID" value="PKX99069.1"/>
    <property type="molecule type" value="Genomic_DNA"/>
</dbReference>
<dbReference type="RefSeq" id="XP_024687664.1">
    <property type="nucleotide sequence ID" value="XM_024822755.1"/>
</dbReference>
<gene>
    <name evidence="1" type="ORF">P174DRAFT_37754</name>
</gene>
<name>A0A2I1CN69_ASPN1</name>
<dbReference type="Proteomes" id="UP000234474">
    <property type="component" value="Unassembled WGS sequence"/>
</dbReference>
<protein>
    <submittedName>
        <fullName evidence="1">Uncharacterized protein</fullName>
    </submittedName>
</protein>
<proteinExistence type="predicted"/>
<accession>A0A2I1CN69</accession>
<organism evidence="1 2">
    <name type="scientific">Aspergillus novofumigatus (strain IBT 16806)</name>
    <dbReference type="NCBI Taxonomy" id="1392255"/>
    <lineage>
        <taxon>Eukaryota</taxon>
        <taxon>Fungi</taxon>
        <taxon>Dikarya</taxon>
        <taxon>Ascomycota</taxon>
        <taxon>Pezizomycotina</taxon>
        <taxon>Eurotiomycetes</taxon>
        <taxon>Eurotiomycetidae</taxon>
        <taxon>Eurotiales</taxon>
        <taxon>Aspergillaceae</taxon>
        <taxon>Aspergillus</taxon>
        <taxon>Aspergillus subgen. Fumigati</taxon>
    </lineage>
</organism>
<keyword evidence="2" id="KW-1185">Reference proteome</keyword>
<dbReference type="OrthoDB" id="640742at2759"/>
<evidence type="ECO:0000313" key="2">
    <source>
        <dbReference type="Proteomes" id="UP000234474"/>
    </source>
</evidence>
<comment type="caution">
    <text evidence="1">The sequence shown here is derived from an EMBL/GenBank/DDBJ whole genome shotgun (WGS) entry which is preliminary data.</text>
</comment>
<dbReference type="VEuPathDB" id="FungiDB:P174DRAFT_37754"/>
<sequence>MYSIAARLISLGGAQLFFEWGRTWLLIQKDGRVYKGDLRESMMVLYSGKFVINEIQAGWKKGYAISKGLLRFTRACFSLS</sequence>
<reference evidence="2" key="1">
    <citation type="journal article" date="2018" name="Proc. Natl. Acad. Sci. U.S.A.">
        <title>Linking secondary metabolites to gene clusters through genome sequencing of six diverse Aspergillus species.</title>
        <authorList>
            <person name="Kaerboelling I."/>
            <person name="Vesth T.C."/>
            <person name="Frisvad J.C."/>
            <person name="Nybo J.L."/>
            <person name="Theobald S."/>
            <person name="Kuo A."/>
            <person name="Bowyer P."/>
            <person name="Matsuda Y."/>
            <person name="Mondo S."/>
            <person name="Lyhne E.K."/>
            <person name="Kogle M.E."/>
            <person name="Clum A."/>
            <person name="Lipzen A."/>
            <person name="Salamov A."/>
            <person name="Ngan C.Y."/>
            <person name="Daum C."/>
            <person name="Chiniquy J."/>
            <person name="Barry K."/>
            <person name="LaButti K."/>
            <person name="Haridas S."/>
            <person name="Simmons B.A."/>
            <person name="Magnuson J.K."/>
            <person name="Mortensen U.H."/>
            <person name="Larsen T.O."/>
            <person name="Grigoriev I.V."/>
            <person name="Baker S.E."/>
            <person name="Andersen M.R."/>
        </authorList>
    </citation>
    <scope>NUCLEOTIDE SEQUENCE [LARGE SCALE GENOMIC DNA]</scope>
    <source>
        <strain evidence="2">IBT 16806</strain>
    </source>
</reference>
<dbReference type="GeneID" id="36530081"/>
<dbReference type="AlphaFoldDB" id="A0A2I1CN69"/>